<dbReference type="OrthoDB" id="956451at2"/>
<proteinExistence type="predicted"/>
<evidence type="ECO:0000313" key="2">
    <source>
        <dbReference type="Proteomes" id="UP000199673"/>
    </source>
</evidence>
<dbReference type="STRING" id="305507.SAMN04489724_3854"/>
<dbReference type="Pfam" id="PF18928">
    <property type="entry name" value="DUF5677"/>
    <property type="match status" value="1"/>
</dbReference>
<dbReference type="RefSeq" id="WP_091696440.1">
    <property type="nucleotide sequence ID" value="NZ_FPBF01000006.1"/>
</dbReference>
<dbReference type="EMBL" id="FPBF01000006">
    <property type="protein sequence ID" value="SFU08917.1"/>
    <property type="molecule type" value="Genomic_DNA"/>
</dbReference>
<dbReference type="InterPro" id="IPR043733">
    <property type="entry name" value="DUF5677"/>
</dbReference>
<name>A0A1I7DB85_9BACT</name>
<reference evidence="2" key="1">
    <citation type="submission" date="2016-10" db="EMBL/GenBank/DDBJ databases">
        <authorList>
            <person name="Varghese N."/>
            <person name="Submissions S."/>
        </authorList>
    </citation>
    <scope>NUCLEOTIDE SEQUENCE [LARGE SCALE GENOMIC DNA]</scope>
    <source>
        <strain evidence="2">DSM 23445</strain>
    </source>
</reference>
<protein>
    <submittedName>
        <fullName evidence="1">Uncharacterized protein</fullName>
    </submittedName>
</protein>
<accession>A0A1I7DB85</accession>
<organism evidence="1 2">
    <name type="scientific">Algoriphagus locisalis</name>
    <dbReference type="NCBI Taxonomy" id="305507"/>
    <lineage>
        <taxon>Bacteria</taxon>
        <taxon>Pseudomonadati</taxon>
        <taxon>Bacteroidota</taxon>
        <taxon>Cytophagia</taxon>
        <taxon>Cytophagales</taxon>
        <taxon>Cyclobacteriaceae</taxon>
        <taxon>Algoriphagus</taxon>
    </lineage>
</organism>
<dbReference type="AlphaFoldDB" id="A0A1I7DB85"/>
<keyword evidence="2" id="KW-1185">Reference proteome</keyword>
<dbReference type="Proteomes" id="UP000199673">
    <property type="component" value="Unassembled WGS sequence"/>
</dbReference>
<gene>
    <name evidence="1" type="ORF">SAMN04489724_3854</name>
</gene>
<evidence type="ECO:0000313" key="1">
    <source>
        <dbReference type="EMBL" id="SFU08917.1"/>
    </source>
</evidence>
<sequence>MSENQPKGISDEEKWLDFFSSSISNLADFGEELYRVFFKLEEFKLSNILPAVNYFKNFVEIVDSISLNIKNGITTAPTRVLIRSAAEYYFSLMYLFSERDYLEIRSLSISYCSIIEEMKGFKPFFPENLKETERKLKLEFGQNPGFNFKKIDYSEKKRYFENLLGHKDFIELREEYLRTSNSSHFKNKRFIPWYSLWNGPRNVRDLAENTGELNIYKSIYDEFSHYTHGSKSFQKDFIHLGEDGSLHMYAKRTPYNLKFVSSPSFILCGKFYNRFIESFCGGDEKLSERLQQILIDFKEGEPTVEPINIEKNLVLRFPLK</sequence>